<name>A0A836IPP8_9TRYP</name>
<proteinExistence type="inferred from homology"/>
<keyword evidence="12" id="KW-1185">Reference proteome</keyword>
<keyword evidence="9" id="KW-0804">Transcription</keyword>
<dbReference type="KEGG" id="phet:94292327"/>
<dbReference type="GO" id="GO:0005666">
    <property type="term" value="C:RNA polymerase III complex"/>
    <property type="evidence" value="ECO:0007669"/>
    <property type="project" value="TreeGrafter"/>
</dbReference>
<gene>
    <name evidence="11" type="ORF">JKF63_06300</name>
</gene>
<dbReference type="FunFam" id="1.10.10.60:FF:000335">
    <property type="entry name" value="DNA-directed RNA polymerase subunit N, putative"/>
    <property type="match status" value="1"/>
</dbReference>
<evidence type="ECO:0000256" key="3">
    <source>
        <dbReference type="ARBA" id="ARBA00022478"/>
    </source>
</evidence>
<evidence type="ECO:0000313" key="12">
    <source>
        <dbReference type="Proteomes" id="UP000674318"/>
    </source>
</evidence>
<sequence length="89" mass="9729">MIIPVRCFTCGNVVADKYLLYLDLVSQGVSEEDAMNAFHLERFCCRRMMLTHVDMIDLLLKFNPADTNVLGSAAVTTAVGEDGSAVGML</sequence>
<dbReference type="PROSITE" id="PS01112">
    <property type="entry name" value="RNA_POL_N_8KD"/>
    <property type="match status" value="1"/>
</dbReference>
<keyword evidence="7" id="KW-0479">Metal-binding</keyword>
<dbReference type="AlphaFoldDB" id="A0A836IPP8"/>
<dbReference type="GO" id="GO:0003899">
    <property type="term" value="F:DNA-directed RNA polymerase activity"/>
    <property type="evidence" value="ECO:0007669"/>
    <property type="project" value="InterPro"/>
</dbReference>
<dbReference type="GO" id="GO:0005665">
    <property type="term" value="C:RNA polymerase II, core complex"/>
    <property type="evidence" value="ECO:0007669"/>
    <property type="project" value="TreeGrafter"/>
</dbReference>
<dbReference type="GO" id="GO:0003677">
    <property type="term" value="F:DNA binding"/>
    <property type="evidence" value="ECO:0007669"/>
    <property type="project" value="InterPro"/>
</dbReference>
<comment type="similarity">
    <text evidence="10">Belongs to the archaeal Rpo10/eukaryotic RPB10 RNA polymerase subunit family.</text>
</comment>
<reference evidence="11 12" key="1">
    <citation type="submission" date="2021-02" db="EMBL/GenBank/DDBJ databases">
        <title>Porcisia hertigi Genome sequencing and assembly.</title>
        <authorList>
            <person name="Almutairi H."/>
            <person name="Gatherer D."/>
        </authorList>
    </citation>
    <scope>NUCLEOTIDE SEQUENCE [LARGE SCALE GENOMIC DNA]</scope>
    <source>
        <strain evidence="11 12">C119</strain>
    </source>
</reference>
<dbReference type="OrthoDB" id="10258858at2759"/>
<keyword evidence="3" id="KW-0240">DNA-directed RNA polymerase</keyword>
<dbReference type="GO" id="GO:0005736">
    <property type="term" value="C:RNA polymerase I complex"/>
    <property type="evidence" value="ECO:0007669"/>
    <property type="project" value="TreeGrafter"/>
</dbReference>
<dbReference type="Pfam" id="PF01194">
    <property type="entry name" value="RNA_pol_N"/>
    <property type="match status" value="1"/>
</dbReference>
<dbReference type="GO" id="GO:0042797">
    <property type="term" value="P:tRNA transcription by RNA polymerase III"/>
    <property type="evidence" value="ECO:0007669"/>
    <property type="project" value="TreeGrafter"/>
</dbReference>
<dbReference type="GO" id="GO:0005737">
    <property type="term" value="C:cytoplasm"/>
    <property type="evidence" value="ECO:0007669"/>
    <property type="project" value="UniProtKB-SubCell"/>
</dbReference>
<dbReference type="InterPro" id="IPR023580">
    <property type="entry name" value="RNA_pol_su_RPB10"/>
</dbReference>
<keyword evidence="5" id="KW-0808">Transferase</keyword>
<evidence type="ECO:0000256" key="2">
    <source>
        <dbReference type="ARBA" id="ARBA00020813"/>
    </source>
</evidence>
<accession>A0A836IPP8</accession>
<evidence type="ECO:0000256" key="10">
    <source>
        <dbReference type="ARBA" id="ARBA00025720"/>
    </source>
</evidence>
<evidence type="ECO:0000256" key="5">
    <source>
        <dbReference type="ARBA" id="ARBA00022679"/>
    </source>
</evidence>
<evidence type="ECO:0000256" key="4">
    <source>
        <dbReference type="ARBA" id="ARBA00022490"/>
    </source>
</evidence>
<dbReference type="PANTHER" id="PTHR23431">
    <property type="entry name" value="DNA-DIRECTED RNA POLYMERASES I, II, AND III SUBUNIT RPABC5 FAMILY MEMBER"/>
    <property type="match status" value="1"/>
</dbReference>
<keyword evidence="8" id="KW-0862">Zinc</keyword>
<dbReference type="RefSeq" id="XP_067758747.1">
    <property type="nucleotide sequence ID" value="XM_067902250.1"/>
</dbReference>
<dbReference type="InterPro" id="IPR000268">
    <property type="entry name" value="RPABC5/Rpb10"/>
</dbReference>
<dbReference type="Gene3D" id="1.10.10.60">
    <property type="entry name" value="Homeodomain-like"/>
    <property type="match status" value="1"/>
</dbReference>
<dbReference type="GO" id="GO:0006366">
    <property type="term" value="P:transcription by RNA polymerase II"/>
    <property type="evidence" value="ECO:0007669"/>
    <property type="project" value="TreeGrafter"/>
</dbReference>
<dbReference type="EMBL" id="JAFJZO010000013">
    <property type="protein sequence ID" value="KAG5509595.1"/>
    <property type="molecule type" value="Genomic_DNA"/>
</dbReference>
<evidence type="ECO:0000313" key="11">
    <source>
        <dbReference type="EMBL" id="KAG5509595.1"/>
    </source>
</evidence>
<dbReference type="PANTHER" id="PTHR23431:SF3">
    <property type="entry name" value="DNA-DIRECTED RNA POLYMERASES I, II, AND III SUBUNIT RPABC5"/>
    <property type="match status" value="1"/>
</dbReference>
<dbReference type="GeneID" id="94292327"/>
<comment type="caution">
    <text evidence="11">The sequence shown here is derived from an EMBL/GenBank/DDBJ whole genome shotgun (WGS) entry which is preliminary data.</text>
</comment>
<dbReference type="Proteomes" id="UP000674318">
    <property type="component" value="Chromosome 13"/>
</dbReference>
<evidence type="ECO:0000256" key="8">
    <source>
        <dbReference type="ARBA" id="ARBA00022833"/>
    </source>
</evidence>
<dbReference type="InterPro" id="IPR020789">
    <property type="entry name" value="RNA_pol_suN_Zn-BS"/>
</dbReference>
<dbReference type="GO" id="GO:0006360">
    <property type="term" value="P:transcription by RNA polymerase I"/>
    <property type="evidence" value="ECO:0007669"/>
    <property type="project" value="TreeGrafter"/>
</dbReference>
<evidence type="ECO:0000256" key="6">
    <source>
        <dbReference type="ARBA" id="ARBA00022695"/>
    </source>
</evidence>
<protein>
    <recommendedName>
        <fullName evidence="2">DNA-directed RNA polymerases I, II, and III subunit RPABC5</fullName>
    </recommendedName>
</protein>
<dbReference type="GO" id="GO:0008270">
    <property type="term" value="F:zinc ion binding"/>
    <property type="evidence" value="ECO:0007669"/>
    <property type="project" value="InterPro"/>
</dbReference>
<evidence type="ECO:0000256" key="7">
    <source>
        <dbReference type="ARBA" id="ARBA00022723"/>
    </source>
</evidence>
<dbReference type="SUPFAM" id="SSF46924">
    <property type="entry name" value="RNA polymerase subunit RPB10"/>
    <property type="match status" value="1"/>
</dbReference>
<evidence type="ECO:0000256" key="9">
    <source>
        <dbReference type="ARBA" id="ARBA00023163"/>
    </source>
</evidence>
<organism evidence="11 12">
    <name type="scientific">Porcisia hertigi</name>
    <dbReference type="NCBI Taxonomy" id="2761500"/>
    <lineage>
        <taxon>Eukaryota</taxon>
        <taxon>Discoba</taxon>
        <taxon>Euglenozoa</taxon>
        <taxon>Kinetoplastea</taxon>
        <taxon>Metakinetoplastina</taxon>
        <taxon>Trypanosomatida</taxon>
        <taxon>Trypanosomatidae</taxon>
        <taxon>Leishmaniinae</taxon>
        <taxon>Porcisia</taxon>
    </lineage>
</organism>
<keyword evidence="4" id="KW-0963">Cytoplasm</keyword>
<keyword evidence="6" id="KW-0548">Nucleotidyltransferase</keyword>
<evidence type="ECO:0000256" key="1">
    <source>
        <dbReference type="ARBA" id="ARBA00004496"/>
    </source>
</evidence>
<comment type="subcellular location">
    <subcellularLocation>
        <location evidence="1">Cytoplasm</location>
    </subcellularLocation>
</comment>